<evidence type="ECO:0000256" key="2">
    <source>
        <dbReference type="ARBA" id="ARBA00008010"/>
    </source>
</evidence>
<dbReference type="Gene3D" id="2.20.28.10">
    <property type="match status" value="1"/>
</dbReference>
<accession>A0ABR2W595</accession>
<comment type="subcellular location">
    <subcellularLocation>
        <location evidence="1">Nucleus</location>
    </subcellularLocation>
</comment>
<comment type="catalytic activity">
    <reaction evidence="7">
        <text>ATP + H2O = ADP + phosphate + H(+)</text>
        <dbReference type="Rhea" id="RHEA:13065"/>
        <dbReference type="ChEBI" id="CHEBI:15377"/>
        <dbReference type="ChEBI" id="CHEBI:15378"/>
        <dbReference type="ChEBI" id="CHEBI:30616"/>
        <dbReference type="ChEBI" id="CHEBI:43474"/>
        <dbReference type="ChEBI" id="CHEBI:456216"/>
        <dbReference type="EC" id="3.6.4.12"/>
    </reaction>
</comment>
<dbReference type="PANTHER" id="PTHR11630">
    <property type="entry name" value="DNA REPLICATION LICENSING FACTOR MCM FAMILY MEMBER"/>
    <property type="match status" value="1"/>
</dbReference>
<evidence type="ECO:0000313" key="11">
    <source>
        <dbReference type="Proteomes" id="UP001479436"/>
    </source>
</evidence>
<evidence type="ECO:0000313" key="10">
    <source>
        <dbReference type="EMBL" id="KAK9720086.1"/>
    </source>
</evidence>
<keyword evidence="4 10" id="KW-0378">Hydrolase</keyword>
<keyword evidence="11" id="KW-1185">Reference proteome</keyword>
<dbReference type="GO" id="GO:0016787">
    <property type="term" value="F:hydrolase activity"/>
    <property type="evidence" value="ECO:0007669"/>
    <property type="project" value="UniProtKB-KW"/>
</dbReference>
<dbReference type="PANTHER" id="PTHR11630:SF48">
    <property type="entry name" value="DNA HELICASE MCM9"/>
    <property type="match status" value="1"/>
</dbReference>
<evidence type="ECO:0000256" key="3">
    <source>
        <dbReference type="ARBA" id="ARBA00012551"/>
    </source>
</evidence>
<organism evidence="10 11">
    <name type="scientific">Basidiobolus ranarum</name>
    <dbReference type="NCBI Taxonomy" id="34480"/>
    <lineage>
        <taxon>Eukaryota</taxon>
        <taxon>Fungi</taxon>
        <taxon>Fungi incertae sedis</taxon>
        <taxon>Zoopagomycota</taxon>
        <taxon>Entomophthoromycotina</taxon>
        <taxon>Basidiobolomycetes</taxon>
        <taxon>Basidiobolales</taxon>
        <taxon>Basidiobolaceae</taxon>
        <taxon>Basidiobolus</taxon>
    </lineage>
</organism>
<dbReference type="Pfam" id="PF17207">
    <property type="entry name" value="MCM_OB"/>
    <property type="match status" value="1"/>
</dbReference>
<evidence type="ECO:0000256" key="7">
    <source>
        <dbReference type="ARBA" id="ARBA00047995"/>
    </source>
</evidence>
<dbReference type="InterPro" id="IPR012340">
    <property type="entry name" value="NA-bd_OB-fold"/>
</dbReference>
<keyword evidence="6" id="KW-0539">Nucleus</keyword>
<feature type="domain" description="MCM9 N-terminal" evidence="9">
    <location>
        <begin position="18"/>
        <end position="117"/>
    </location>
</feature>
<reference evidence="10 11" key="1">
    <citation type="submission" date="2023-04" db="EMBL/GenBank/DDBJ databases">
        <title>Genome of Basidiobolus ranarum AG-B5.</title>
        <authorList>
            <person name="Stajich J.E."/>
            <person name="Carter-House D."/>
            <person name="Gryganskyi A."/>
        </authorList>
    </citation>
    <scope>NUCLEOTIDE SEQUENCE [LARGE SCALE GENOMIC DNA]</scope>
    <source>
        <strain evidence="10 11">AG-B5</strain>
    </source>
</reference>
<evidence type="ECO:0000256" key="4">
    <source>
        <dbReference type="ARBA" id="ARBA00022801"/>
    </source>
</evidence>
<evidence type="ECO:0000259" key="8">
    <source>
        <dbReference type="Pfam" id="PF17207"/>
    </source>
</evidence>
<proteinExistence type="inferred from homology"/>
<keyword evidence="5 10" id="KW-0067">ATP-binding</keyword>
<protein>
    <recommendedName>
        <fullName evidence="3">DNA helicase</fullName>
        <ecNumber evidence="3">3.6.4.12</ecNumber>
    </recommendedName>
</protein>
<dbReference type="GO" id="GO:0003678">
    <property type="term" value="F:DNA helicase activity"/>
    <property type="evidence" value="ECO:0007669"/>
    <property type="project" value="UniProtKB-EC"/>
</dbReference>
<dbReference type="Proteomes" id="UP001479436">
    <property type="component" value="Unassembled WGS sequence"/>
</dbReference>
<dbReference type="InterPro" id="IPR033762">
    <property type="entry name" value="MCM_OB"/>
</dbReference>
<evidence type="ECO:0000256" key="5">
    <source>
        <dbReference type="ARBA" id="ARBA00022806"/>
    </source>
</evidence>
<dbReference type="SUPFAM" id="SSF50249">
    <property type="entry name" value="Nucleic acid-binding proteins"/>
    <property type="match status" value="1"/>
</dbReference>
<keyword evidence="5 10" id="KW-0347">Helicase</keyword>
<comment type="similarity">
    <text evidence="2">Belongs to the MCM family.</text>
</comment>
<evidence type="ECO:0000259" key="9">
    <source>
        <dbReference type="Pfam" id="PF26066"/>
    </source>
</evidence>
<feature type="domain" description="MCM OB" evidence="8">
    <location>
        <begin position="130"/>
        <end position="233"/>
    </location>
</feature>
<comment type="caution">
    <text evidence="10">The sequence shown here is derived from an EMBL/GenBank/DDBJ whole genome shotgun (WGS) entry which is preliminary data.</text>
</comment>
<sequence length="236" mass="26591">MSEVQLRSQSQYLHEKTTEEEYEAAFATELMARNEDEILNCLFAQDITTHYSIIINMVDLLESNSDLCHILIQNPTVFVPILDQAIQVVQGYYLKTHSLRSHMSQKSNCHARVMSLPHCPELVRTIIPGSEDIGRLLSISGTVIRTGITKMLESERQYECGKCKKVFSVQSDVEQYNTVPKPLKCLAPSEGVLCNSTKFNAVSLQVGDMPESCQDYQEIKIQEQVNKLAIGSISFL</sequence>
<dbReference type="EMBL" id="JASJQH010007024">
    <property type="protein sequence ID" value="KAK9720086.1"/>
    <property type="molecule type" value="Genomic_DNA"/>
</dbReference>
<dbReference type="Pfam" id="PF26066">
    <property type="entry name" value="MCM9_N"/>
    <property type="match status" value="1"/>
</dbReference>
<evidence type="ECO:0000256" key="1">
    <source>
        <dbReference type="ARBA" id="ARBA00004123"/>
    </source>
</evidence>
<dbReference type="Gene3D" id="2.40.50.140">
    <property type="entry name" value="Nucleic acid-binding proteins"/>
    <property type="match status" value="1"/>
</dbReference>
<keyword evidence="5 10" id="KW-0547">Nucleotide-binding</keyword>
<dbReference type="InterPro" id="IPR031327">
    <property type="entry name" value="MCM"/>
</dbReference>
<gene>
    <name evidence="10" type="primary">MCM9_3</name>
    <name evidence="10" type="ORF">K7432_004348</name>
</gene>
<evidence type="ECO:0000256" key="6">
    <source>
        <dbReference type="ARBA" id="ARBA00023242"/>
    </source>
</evidence>
<name>A0ABR2W595_9FUNG</name>
<dbReference type="EC" id="3.6.4.12" evidence="3"/>
<dbReference type="InterPro" id="IPR058768">
    <property type="entry name" value="MCM9_N"/>
</dbReference>
<dbReference type="Gene3D" id="3.30.1640.10">
    <property type="entry name" value="mini-chromosome maintenance (MCM) complex, chain A, domain 1"/>
    <property type="match status" value="1"/>
</dbReference>